<dbReference type="Proteomes" id="UP001054945">
    <property type="component" value="Unassembled WGS sequence"/>
</dbReference>
<reference evidence="1 2" key="1">
    <citation type="submission" date="2021-06" db="EMBL/GenBank/DDBJ databases">
        <title>Caerostris extrusa draft genome.</title>
        <authorList>
            <person name="Kono N."/>
            <person name="Arakawa K."/>
        </authorList>
    </citation>
    <scope>NUCLEOTIDE SEQUENCE [LARGE SCALE GENOMIC DNA]</scope>
</reference>
<dbReference type="EMBL" id="BPLR01017370">
    <property type="protein sequence ID" value="GIY91001.1"/>
    <property type="molecule type" value="Genomic_DNA"/>
</dbReference>
<evidence type="ECO:0000313" key="2">
    <source>
        <dbReference type="Proteomes" id="UP001054945"/>
    </source>
</evidence>
<name>A0AAV4X7W4_CAEEX</name>
<organism evidence="1 2">
    <name type="scientific">Caerostris extrusa</name>
    <name type="common">Bark spider</name>
    <name type="synonym">Caerostris bankana</name>
    <dbReference type="NCBI Taxonomy" id="172846"/>
    <lineage>
        <taxon>Eukaryota</taxon>
        <taxon>Metazoa</taxon>
        <taxon>Ecdysozoa</taxon>
        <taxon>Arthropoda</taxon>
        <taxon>Chelicerata</taxon>
        <taxon>Arachnida</taxon>
        <taxon>Araneae</taxon>
        <taxon>Araneomorphae</taxon>
        <taxon>Entelegynae</taxon>
        <taxon>Araneoidea</taxon>
        <taxon>Araneidae</taxon>
        <taxon>Caerostris</taxon>
    </lineage>
</organism>
<accession>A0AAV4X7W4</accession>
<evidence type="ECO:0000313" key="1">
    <source>
        <dbReference type="EMBL" id="GIY91001.1"/>
    </source>
</evidence>
<proteinExistence type="predicted"/>
<keyword evidence="2" id="KW-1185">Reference proteome</keyword>
<sequence length="88" mass="10132">MSMLSARFLHKNRGQVSRQLSELKFAHQFSWLGDLWRLSAVGRAHKTLGEGWPFDTMAGLFYDSGISDYWSNRSRGIILKESILDRQA</sequence>
<gene>
    <name evidence="1" type="ORF">CEXT_301791</name>
</gene>
<comment type="caution">
    <text evidence="1">The sequence shown here is derived from an EMBL/GenBank/DDBJ whole genome shotgun (WGS) entry which is preliminary data.</text>
</comment>
<protein>
    <submittedName>
        <fullName evidence="1">Uncharacterized protein</fullName>
    </submittedName>
</protein>
<dbReference type="AlphaFoldDB" id="A0AAV4X7W4"/>